<evidence type="ECO:0000313" key="1">
    <source>
        <dbReference type="EMBL" id="AVD99240.1"/>
    </source>
</evidence>
<organism evidence="1 2">
    <name type="scientific">Streptomyces phage BillNye</name>
    <dbReference type="NCBI Taxonomy" id="2079426"/>
    <lineage>
        <taxon>Viruses</taxon>
        <taxon>Duplodnaviria</taxon>
        <taxon>Heunggongvirae</taxon>
        <taxon>Uroviricota</taxon>
        <taxon>Caudoviricetes</taxon>
        <taxon>Stanwilliamsviridae</taxon>
        <taxon>Loccivirinae</taxon>
        <taxon>Wilnyevirus</taxon>
        <taxon>Wilnyevirus billnye</taxon>
    </lineage>
</organism>
<dbReference type="EMBL" id="MG757153">
    <property type="protein sequence ID" value="AVD99240.1"/>
    <property type="molecule type" value="Genomic_DNA"/>
</dbReference>
<sequence length="297" mass="31817">MKGTYRFYQQGELIATHENLITTEGERLILRYLAGNAASLGDAIGLGVMATPATVADARLGFEVYRASVSVRSIDYDAGTVLFKGAIDQNSVFALYEAGLWSTETNALGATDSVSLTTFDTIAEEWTNVTVDATQARTSEDSVRVDAAASSTTSPRLAVAMDLTGYSTEDVFSLAFYKPDNNIASITLYFGNSLTGGTLKLTKTVSSMAVGYNVVQFRKGDFVATGTITWDTIDTLGFDVTAGATGGYVILDGLRVEDTDTPDQDHVLVSRTVMSTPLIKSNTAPMDVEYTLEFNVT</sequence>
<protein>
    <submittedName>
        <fullName evidence="1">Major tail protein</fullName>
    </submittedName>
</protein>
<dbReference type="OrthoDB" id="6931at10239"/>
<gene>
    <name evidence="1" type="ORF">SEA_BILLNYE_38</name>
</gene>
<dbReference type="Proteomes" id="UP000241925">
    <property type="component" value="Segment"/>
</dbReference>
<evidence type="ECO:0000313" key="2">
    <source>
        <dbReference type="Proteomes" id="UP000241925"/>
    </source>
</evidence>
<accession>A0A2L1IVL3</accession>
<name>A0A2L1IVL3_9CAUD</name>
<proteinExistence type="predicted"/>
<reference evidence="1 2" key="1">
    <citation type="submission" date="2018-01" db="EMBL/GenBank/DDBJ databases">
        <authorList>
            <person name="Grinwald M.F."/>
            <person name="Tasoff P."/>
            <person name="Simpson K.F."/>
            <person name="Vasser A."/>
            <person name="Shaffer C.D."/>
            <person name="Weston-Hafer K.A."/>
            <person name="Russell D.A."/>
            <person name="Pope W.H."/>
            <person name="Jacobs-Sera D."/>
            <person name="Hendrix R.W."/>
            <person name="Hatfull G.F."/>
        </authorList>
    </citation>
    <scope>NUCLEOTIDE SEQUENCE [LARGE SCALE GENOMIC DNA]</scope>
</reference>
<keyword evidence="2" id="KW-1185">Reference proteome</keyword>